<comment type="caution">
    <text evidence="2">The sequence shown here is derived from an EMBL/GenBank/DDBJ whole genome shotgun (WGS) entry which is preliminary data.</text>
</comment>
<gene>
    <name evidence="2" type="ORF">JOC73_002118</name>
</gene>
<proteinExistence type="predicted"/>
<dbReference type="SUPFAM" id="SSF55486">
    <property type="entry name" value="Metalloproteases ('zincins'), catalytic domain"/>
    <property type="match status" value="1"/>
</dbReference>
<feature type="domain" description="Peptidase M1 membrane alanine aminopeptidase" evidence="1">
    <location>
        <begin position="286"/>
        <end position="494"/>
    </location>
</feature>
<dbReference type="Proteomes" id="UP001314796">
    <property type="component" value="Unassembled WGS sequence"/>
</dbReference>
<dbReference type="GO" id="GO:0016787">
    <property type="term" value="F:hydrolase activity"/>
    <property type="evidence" value="ECO:0007669"/>
    <property type="project" value="UniProtKB-KW"/>
</dbReference>
<keyword evidence="3" id="KW-1185">Reference proteome</keyword>
<evidence type="ECO:0000313" key="2">
    <source>
        <dbReference type="EMBL" id="MBM7615548.1"/>
    </source>
</evidence>
<dbReference type="EMBL" id="JAFBEE010000014">
    <property type="protein sequence ID" value="MBM7615548.1"/>
    <property type="molecule type" value="Genomic_DNA"/>
</dbReference>
<sequence length="500" mass="58435">MRLSRRFKSLVIVFGILFLTLCFQFYVEYPPIQRASGIWINEEQYNLYKIQTVFDEGSMTLKSNQTITFKNNFDSSFENVYFHIYPNIFKKKNNVPFEEGDMEFVYPNGFNPGWIKINNVKENNKLIYHKVMGDGETVLRVTPQKAIEIGEERTFEINFEVKLPNVLARMGYGDNTVNITNWYPILAVYDQQGWNLDPYYAIGDPFYSEVAEYEVTIDIPSEYILATTGNIESKKEKDTITTYKIKTEGVRDFGMILSKDFDVKGVKVEDTTIQSYTIKGEKKEVALKVAVDSLEVFNRIFGKYPYKQLSVVACNFSLGGMEYPNLVMIGDGLYTMEEDFPLEYVIAHEIAHQWWYGIVGNNEVTEPWLDEALTEYSTLLYFEEKYGTHIKQQIQEKMIKAQYENFLDLKADRGEGIMRSLAEFDNSLEYSSIVYSRGALFIDHLRQEMGDEAFRKAIKEYYSEYKFKNATTENFYMILQKNSQKDLKSTFEEWLNVKIE</sequence>
<dbReference type="InterPro" id="IPR034015">
    <property type="entry name" value="M1_LTA4H"/>
</dbReference>
<dbReference type="PANTHER" id="PTHR45726">
    <property type="entry name" value="LEUKOTRIENE A-4 HYDROLASE"/>
    <property type="match status" value="1"/>
</dbReference>
<organism evidence="2 3">
    <name type="scientific">Alkaliphilus hydrothermalis</name>
    <dbReference type="NCBI Taxonomy" id="1482730"/>
    <lineage>
        <taxon>Bacteria</taxon>
        <taxon>Bacillati</taxon>
        <taxon>Bacillota</taxon>
        <taxon>Clostridia</taxon>
        <taxon>Peptostreptococcales</taxon>
        <taxon>Natronincolaceae</taxon>
        <taxon>Alkaliphilus</taxon>
    </lineage>
</organism>
<dbReference type="CDD" id="cd09604">
    <property type="entry name" value="M1_APN_like"/>
    <property type="match status" value="1"/>
</dbReference>
<reference evidence="2 3" key="1">
    <citation type="submission" date="2021-01" db="EMBL/GenBank/DDBJ databases">
        <title>Genomic Encyclopedia of Type Strains, Phase IV (KMG-IV): sequencing the most valuable type-strain genomes for metagenomic binning, comparative biology and taxonomic classification.</title>
        <authorList>
            <person name="Goeker M."/>
        </authorList>
    </citation>
    <scope>NUCLEOTIDE SEQUENCE [LARGE SCALE GENOMIC DNA]</scope>
    <source>
        <strain evidence="2 3">DSM 25890</strain>
    </source>
</reference>
<dbReference type="Gene3D" id="1.10.390.10">
    <property type="entry name" value="Neutral Protease Domain 2"/>
    <property type="match status" value="1"/>
</dbReference>
<protein>
    <submittedName>
        <fullName evidence="2">Metal-dependent hydrolase</fullName>
    </submittedName>
</protein>
<keyword evidence="2" id="KW-0378">Hydrolase</keyword>
<dbReference type="PANTHER" id="PTHR45726:SF3">
    <property type="entry name" value="LEUKOTRIENE A-4 HYDROLASE"/>
    <property type="match status" value="1"/>
</dbReference>
<dbReference type="Pfam" id="PF01433">
    <property type="entry name" value="Peptidase_M1"/>
    <property type="match status" value="1"/>
</dbReference>
<evidence type="ECO:0000259" key="1">
    <source>
        <dbReference type="Pfam" id="PF01433"/>
    </source>
</evidence>
<accession>A0ABS2NRG7</accession>
<dbReference type="InterPro" id="IPR027268">
    <property type="entry name" value="Peptidase_M4/M1_CTD_sf"/>
</dbReference>
<dbReference type="InterPro" id="IPR014782">
    <property type="entry name" value="Peptidase_M1_dom"/>
</dbReference>
<dbReference type="RefSeq" id="WP_243427933.1">
    <property type="nucleotide sequence ID" value="NZ_JAFBEE010000014.1"/>
</dbReference>
<name>A0ABS2NRG7_9FIRM</name>
<evidence type="ECO:0000313" key="3">
    <source>
        <dbReference type="Proteomes" id="UP001314796"/>
    </source>
</evidence>